<reference evidence="1 2" key="1">
    <citation type="journal article" date="2021" name="PeerJ">
        <title>Analysis of 44 Vibrio anguillarum genomes reveals high genetic diversity.</title>
        <authorList>
            <person name="Hansen M.J."/>
            <person name="Dalsgaard I."/>
        </authorList>
    </citation>
    <scope>NUCLEOTIDE SEQUENCE [LARGE SCALE GENOMIC DNA]</scope>
    <source>
        <strain evidence="1 2">040915-1/1B</strain>
    </source>
</reference>
<comment type="caution">
    <text evidence="1">The sequence shown here is derived from an EMBL/GenBank/DDBJ whole genome shotgun (WGS) entry which is preliminary data.</text>
</comment>
<evidence type="ECO:0000313" key="2">
    <source>
        <dbReference type="Proteomes" id="UP000726136"/>
    </source>
</evidence>
<name>A0ABR9ZCW8_VIBAN</name>
<protein>
    <submittedName>
        <fullName evidence="1">Addiction module antitoxin</fullName>
    </submittedName>
</protein>
<organism evidence="1 2">
    <name type="scientific">Vibrio anguillarum</name>
    <name type="common">Listonella anguillarum</name>
    <dbReference type="NCBI Taxonomy" id="55601"/>
    <lineage>
        <taxon>Bacteria</taxon>
        <taxon>Pseudomonadati</taxon>
        <taxon>Pseudomonadota</taxon>
        <taxon>Gammaproteobacteria</taxon>
        <taxon>Vibrionales</taxon>
        <taxon>Vibrionaceae</taxon>
        <taxon>Vibrio</taxon>
    </lineage>
</organism>
<feature type="non-terminal residue" evidence="1">
    <location>
        <position position="31"/>
    </location>
</feature>
<sequence length="31" mass="3409">MKATKIDPQLLEKATIIFAELGLPIEQAINV</sequence>
<gene>
    <name evidence="1" type="ORF">EAY46_22925</name>
</gene>
<accession>A0ABR9ZCW8</accession>
<evidence type="ECO:0000313" key="1">
    <source>
        <dbReference type="EMBL" id="MBF4375847.1"/>
    </source>
</evidence>
<proteinExistence type="predicted"/>
<dbReference type="EMBL" id="RDPI01000372">
    <property type="protein sequence ID" value="MBF4375847.1"/>
    <property type="molecule type" value="Genomic_DNA"/>
</dbReference>
<keyword evidence="2" id="KW-1185">Reference proteome</keyword>
<dbReference type="Proteomes" id="UP000726136">
    <property type="component" value="Unassembled WGS sequence"/>
</dbReference>